<dbReference type="InterPro" id="IPR011330">
    <property type="entry name" value="Glyco_hydro/deAcase_b/a-brl"/>
</dbReference>
<evidence type="ECO:0000256" key="4">
    <source>
        <dbReference type="ARBA" id="ARBA00023295"/>
    </source>
</evidence>
<dbReference type="SMART" id="SM00872">
    <property type="entry name" value="Alpha-mann_mid"/>
    <property type="match status" value="1"/>
</dbReference>
<dbReference type="GO" id="GO:0006013">
    <property type="term" value="P:mannose metabolic process"/>
    <property type="evidence" value="ECO:0007669"/>
    <property type="project" value="InterPro"/>
</dbReference>
<keyword evidence="3" id="KW-0378">Hydrolase</keyword>
<dbReference type="EMBL" id="JAARRM010000004">
    <property type="protein sequence ID" value="MBC1522049.1"/>
    <property type="molecule type" value="Genomic_DNA"/>
</dbReference>
<dbReference type="AlphaFoldDB" id="A0A841ZMZ9"/>
<reference evidence="6 7" key="1">
    <citation type="submission" date="2020-03" db="EMBL/GenBank/DDBJ databases">
        <title>Soil Listeria distribution.</title>
        <authorList>
            <person name="Liao J."/>
            <person name="Wiedmann M."/>
        </authorList>
    </citation>
    <scope>NUCLEOTIDE SEQUENCE [LARGE SCALE GENOMIC DNA]</scope>
    <source>
        <strain evidence="6 7">FSL L7-1507</strain>
    </source>
</reference>
<dbReference type="Pfam" id="PF09261">
    <property type="entry name" value="Alpha-mann_mid"/>
    <property type="match status" value="1"/>
</dbReference>
<dbReference type="Gene3D" id="1.20.1270.50">
    <property type="entry name" value="Glycoside hydrolase family 38, central domain"/>
    <property type="match status" value="1"/>
</dbReference>
<dbReference type="Gene3D" id="3.20.110.10">
    <property type="entry name" value="Glycoside hydrolase 38, N terminal domain"/>
    <property type="match status" value="1"/>
</dbReference>
<dbReference type="GO" id="GO:0030246">
    <property type="term" value="F:carbohydrate binding"/>
    <property type="evidence" value="ECO:0007669"/>
    <property type="project" value="InterPro"/>
</dbReference>
<evidence type="ECO:0000259" key="5">
    <source>
        <dbReference type="SMART" id="SM00872"/>
    </source>
</evidence>
<dbReference type="InterPro" id="IPR000602">
    <property type="entry name" value="Glyco_hydro_38_N"/>
</dbReference>
<organism evidence="6 7">
    <name type="scientific">Listeria aquatica</name>
    <dbReference type="NCBI Taxonomy" id="1494960"/>
    <lineage>
        <taxon>Bacteria</taxon>
        <taxon>Bacillati</taxon>
        <taxon>Bacillota</taxon>
        <taxon>Bacilli</taxon>
        <taxon>Bacillales</taxon>
        <taxon>Listeriaceae</taxon>
        <taxon>Listeria</taxon>
    </lineage>
</organism>
<evidence type="ECO:0000256" key="1">
    <source>
        <dbReference type="ARBA" id="ARBA00009792"/>
    </source>
</evidence>
<dbReference type="PANTHER" id="PTHR46017:SF2">
    <property type="entry name" value="MANNOSYLGLYCERATE HYDROLASE"/>
    <property type="match status" value="1"/>
</dbReference>
<comment type="similarity">
    <text evidence="1">Belongs to the glycosyl hydrolase 38 family.</text>
</comment>
<dbReference type="Pfam" id="PF01074">
    <property type="entry name" value="Glyco_hydro_38N"/>
    <property type="match status" value="1"/>
</dbReference>
<dbReference type="CDD" id="cd10815">
    <property type="entry name" value="GH38N_AMII_EcMngB_like"/>
    <property type="match status" value="1"/>
</dbReference>
<protein>
    <submittedName>
        <fullName evidence="6">Alpha-mannosidase</fullName>
    </submittedName>
</protein>
<dbReference type="InterPro" id="IPR028995">
    <property type="entry name" value="Glyco_hydro_57/38_cen_sf"/>
</dbReference>
<evidence type="ECO:0000313" key="6">
    <source>
        <dbReference type="EMBL" id="MBC1522049.1"/>
    </source>
</evidence>
<dbReference type="SUPFAM" id="SSF88688">
    <property type="entry name" value="Families 57/38 glycoside transferase middle domain"/>
    <property type="match status" value="1"/>
</dbReference>
<dbReference type="InterPro" id="IPR011013">
    <property type="entry name" value="Gal_mutarotase_sf_dom"/>
</dbReference>
<dbReference type="SUPFAM" id="SSF88713">
    <property type="entry name" value="Glycoside hydrolase/deacetylase"/>
    <property type="match status" value="1"/>
</dbReference>
<dbReference type="Gene3D" id="2.70.98.30">
    <property type="entry name" value="Golgi alpha-mannosidase II, domain 4"/>
    <property type="match status" value="1"/>
</dbReference>
<evidence type="ECO:0000313" key="7">
    <source>
        <dbReference type="Proteomes" id="UP000559885"/>
    </source>
</evidence>
<dbReference type="Pfam" id="PF07748">
    <property type="entry name" value="Glyco_hydro_38C"/>
    <property type="match status" value="1"/>
</dbReference>
<keyword evidence="4" id="KW-0326">Glycosidase</keyword>
<name>A0A841ZMZ9_9LIST</name>
<dbReference type="GO" id="GO:0004559">
    <property type="term" value="F:alpha-mannosidase activity"/>
    <property type="evidence" value="ECO:0007669"/>
    <property type="project" value="InterPro"/>
</dbReference>
<dbReference type="RefSeq" id="WP_185374364.1">
    <property type="nucleotide sequence ID" value="NZ_JAARRM010000004.1"/>
</dbReference>
<dbReference type="InterPro" id="IPR015341">
    <property type="entry name" value="Glyco_hydro_38_cen"/>
</dbReference>
<evidence type="ECO:0000256" key="3">
    <source>
        <dbReference type="ARBA" id="ARBA00022801"/>
    </source>
</evidence>
<dbReference type="SUPFAM" id="SSF74650">
    <property type="entry name" value="Galactose mutarotase-like"/>
    <property type="match status" value="1"/>
</dbReference>
<sequence>MKKKVHVVSHSHWDREWYFTTMDALLLSDNLFSDVLSELEKNSEAKFCLDGQSSIVDDYLELHPEKLETIQKLVKKKQLAIGPWYTQTDAFFVGEESFLRNLAIGIRDSRRYGEEMKIGYLPDTFGFNAQMPTLLQNCGIDNIVFWRGLNLATQVQSPYFIWKGLGEKKIIAANLVDGYGTAAFLNDSDDYLEERLLPALKRIEKWTDNENLLLPSGGDQLEIIPNLPETLNRINKKVDYYLFQSSYEAFLETLRNQTDLPEYQGEFREPCTTRAHKSIGSVRYDIKRLNYLIEQKLTKRVEPLLAIAKAHEIELSTELLIKTWKKLLEGHAHDSMGGCVSDDVAKDILHRMKEADELASGFENYLAKRLSEKLGLNANHVIVFNTTSKAFHGYKIIDFLASDKMIRFKGEREAVILNEIYFEGKDNLLLETPEGPKYINEDPYYRLFVLANIEIPAMGFKVLEIEKAENLLSELEEVSEKEIKNKYYRIQETKTGLLLKTSEGTEIENFLAFEDTGNNGDTYDFSPLENENPTLFGLKVDAVKKSELVEIMYLSGNFQLPKDLAARCGETEETGELKMKLEMELRQDSSVIRCKLIVQNEILSHRLRVLIRTEVENRNTIASLPFGFIGRENLQGELKDWHKKYVEYPIDLEPFDKSVSVYDEEKTITAFGKGIKEYQFQQSKLYLTLFASTSQLGKPNLLYRPGRASGDTTKKGHIMMPTPLAELLGELEFEFAFSVQKGTFDSSVVSEEQQEYVDESMCYQNQMLNKFIHRLDNKIQTHQKAEETIQEFSLLQSESEAWDSTFMPSLYDRNAFILRLKNPTERVLSIGSLDTSKFSKVCFVNVQEQPLQEQQEIAPYDFVSIKLWL</sequence>
<proteinExistence type="inferred from homology"/>
<feature type="domain" description="Glycoside hydrolase family 38 central" evidence="5">
    <location>
        <begin position="274"/>
        <end position="352"/>
    </location>
</feature>
<dbReference type="InterPro" id="IPR011682">
    <property type="entry name" value="Glyco_hydro_38_C"/>
</dbReference>
<dbReference type="PANTHER" id="PTHR46017">
    <property type="entry name" value="ALPHA-MANNOSIDASE 2C1"/>
    <property type="match status" value="1"/>
</dbReference>
<dbReference type="InterPro" id="IPR037094">
    <property type="entry name" value="Glyco_hydro_38_cen_sf"/>
</dbReference>
<dbReference type="Proteomes" id="UP000559885">
    <property type="component" value="Unassembled WGS sequence"/>
</dbReference>
<keyword evidence="2" id="KW-0479">Metal-binding</keyword>
<comment type="caution">
    <text evidence="6">The sequence shown here is derived from an EMBL/GenBank/DDBJ whole genome shotgun (WGS) entry which is preliminary data.</text>
</comment>
<gene>
    <name evidence="6" type="ORF">HB912_10370</name>
</gene>
<dbReference type="InterPro" id="IPR027291">
    <property type="entry name" value="Glyco_hydro_38_N_sf"/>
</dbReference>
<accession>A0A841ZMZ9</accession>
<dbReference type="GO" id="GO:0046872">
    <property type="term" value="F:metal ion binding"/>
    <property type="evidence" value="ECO:0007669"/>
    <property type="project" value="UniProtKB-KW"/>
</dbReference>
<dbReference type="GO" id="GO:0009313">
    <property type="term" value="P:oligosaccharide catabolic process"/>
    <property type="evidence" value="ECO:0007669"/>
    <property type="project" value="TreeGrafter"/>
</dbReference>
<evidence type="ECO:0000256" key="2">
    <source>
        <dbReference type="ARBA" id="ARBA00022723"/>
    </source>
</evidence>